<accession>A0ABU0LV04</accession>
<dbReference type="Gene3D" id="3.40.50.2000">
    <property type="entry name" value="Glycogen Phosphorylase B"/>
    <property type="match status" value="1"/>
</dbReference>
<evidence type="ECO:0000259" key="1">
    <source>
        <dbReference type="Pfam" id="PF00535"/>
    </source>
</evidence>
<dbReference type="Gene3D" id="3.90.550.10">
    <property type="entry name" value="Spore Coat Polysaccharide Biosynthesis Protein SpsA, Chain A"/>
    <property type="match status" value="1"/>
</dbReference>
<protein>
    <submittedName>
        <fullName evidence="2">GT2 family glycosyltransferase</fullName>
    </submittedName>
</protein>
<dbReference type="SUPFAM" id="SSF53448">
    <property type="entry name" value="Nucleotide-diphospho-sugar transferases"/>
    <property type="match status" value="1"/>
</dbReference>
<dbReference type="EMBL" id="JAUSVR010000013">
    <property type="protein sequence ID" value="MDQ0512554.1"/>
    <property type="molecule type" value="Genomic_DNA"/>
</dbReference>
<gene>
    <name evidence="2" type="ORF">QOZ99_003464</name>
</gene>
<proteinExistence type="predicted"/>
<feature type="domain" description="Glycosyltransferase 2-like" evidence="1">
    <location>
        <begin position="415"/>
        <end position="534"/>
    </location>
</feature>
<sequence length="1053" mass="115486">MSLDLLAVLFRPLARRPWPAATDASALCVPARDDARGDDELRALAGAQAVLRPDLASARGTGEVLAALASADFVLTASLPVATLAAACRIPFAFWDDGRPGSAAGWREFADRIGIDAPPRRTIPEGRAVYDTHIRPALAAAAQRPAPDSCVDESERLRTEAVALGLTLETARLTAEQQARSAATDLAAAHRLIETLRRKAGDSETSRRRTEQRLAVVSAAGDRLAEELRRAYSRPLRPLKRAIERAVLRFRLLFEGSLLSPESAERLRLRIAEQKPAPFRRDWFAARSSALPAARGTNPEAGTPPYPAPLSAAAGLRAPTRPAQPKVKMSLRRDLHVKMLRLAARLASPFSKRTKARFCRSADKRDPRVAWFPALGPGAETPNTPRRVIQQKKALAAIGAETQVRVPTSEQPVVSIIVPTYGQVDYTMRCLASLAANPPRLAFEVIVMDDAFPGPEVERLHRGIEGVRVIRNEVNKGFLLTCNAAAAASRGEFLLFLNNDTEVMPGAVDALVDPLRADPDIGMTGSKLVYPTGRLQEAGGIIWSDGSGWNVGRNGDPDRPEYDYRREVDYISGASIMVAAALFAELGGFDPAFAPAYCEDSDLAFRIRQRGLKVVYEPRSVVIHFEGISHGTDVNSGLKAYQVTNTERLKNRWKDVLEREHYATPAEFARARDRARHRPVILVVDHYVPEPDRDAGSRTMMSFLIALREAGWVVKFWPENRLYSATYTPPLQDLGIEVLDARWPGDFENWMRANGAFVDHVLVSRPAVARGVLMALITLTSARLSYYGHDLHFLRMKRQAEVLGDARLMAEAQEIERLERRLWRQFDVVFYPSQVEADLVRASAPGTLAKAVIPFCYDHFEERAAPVPGRLILFVAGFAHAPNVDAAEFLVSEVMPLVHERLPDARLALVGSNPTPAVRALADDRTEVSGWVSEERLQAYYRQARVAVVPLRFGGGVKSKVIEAMAMGLPLVTTPMGAEGIDGLERIAAIHEDPRDIAASIVGLIEADDAWMRASQAGIDYARRHFSRSALKDSLLAALVPKSGAADAKTGEP</sequence>
<dbReference type="SUPFAM" id="SSF53756">
    <property type="entry name" value="UDP-Glycosyltransferase/glycogen phosphorylase"/>
    <property type="match status" value="1"/>
</dbReference>
<dbReference type="Proteomes" id="UP001235094">
    <property type="component" value="Unassembled WGS sequence"/>
</dbReference>
<name>A0ABU0LV04_9HYPH</name>
<dbReference type="InterPro" id="IPR001173">
    <property type="entry name" value="Glyco_trans_2-like"/>
</dbReference>
<dbReference type="CDD" id="cd03801">
    <property type="entry name" value="GT4_PimA-like"/>
    <property type="match status" value="1"/>
</dbReference>
<comment type="caution">
    <text evidence="2">The sequence shown here is derived from an EMBL/GenBank/DDBJ whole genome shotgun (WGS) entry which is preliminary data.</text>
</comment>
<evidence type="ECO:0000313" key="3">
    <source>
        <dbReference type="Proteomes" id="UP001235094"/>
    </source>
</evidence>
<dbReference type="RefSeq" id="WP_306891230.1">
    <property type="nucleotide sequence ID" value="NZ_JAUSVR010000013.1"/>
</dbReference>
<evidence type="ECO:0000313" key="2">
    <source>
        <dbReference type="EMBL" id="MDQ0512554.1"/>
    </source>
</evidence>
<keyword evidence="3" id="KW-1185">Reference proteome</keyword>
<dbReference type="PANTHER" id="PTHR43179">
    <property type="entry name" value="RHAMNOSYLTRANSFERASE WBBL"/>
    <property type="match status" value="1"/>
</dbReference>
<reference evidence="2 3" key="1">
    <citation type="submission" date="2023-07" db="EMBL/GenBank/DDBJ databases">
        <title>Genomic Encyclopedia of Type Strains, Phase IV (KMG-IV): sequencing the most valuable type-strain genomes for metagenomic binning, comparative biology and taxonomic classification.</title>
        <authorList>
            <person name="Goeker M."/>
        </authorList>
    </citation>
    <scope>NUCLEOTIDE SEQUENCE [LARGE SCALE GENOMIC DNA]</scope>
    <source>
        <strain evidence="2 3">DSM 15561</strain>
    </source>
</reference>
<organism evidence="2 3">
    <name type="scientific">Ancylobacter amanitiformis</name>
    <dbReference type="NCBI Taxonomy" id="217069"/>
    <lineage>
        <taxon>Bacteria</taxon>
        <taxon>Pseudomonadati</taxon>
        <taxon>Pseudomonadota</taxon>
        <taxon>Alphaproteobacteria</taxon>
        <taxon>Hyphomicrobiales</taxon>
        <taxon>Xanthobacteraceae</taxon>
        <taxon>Ancylobacter</taxon>
    </lineage>
</organism>
<dbReference type="CDD" id="cd04186">
    <property type="entry name" value="GT_2_like_c"/>
    <property type="match status" value="1"/>
</dbReference>
<dbReference type="Pfam" id="PF00535">
    <property type="entry name" value="Glycos_transf_2"/>
    <property type="match status" value="1"/>
</dbReference>
<dbReference type="Pfam" id="PF13692">
    <property type="entry name" value="Glyco_trans_1_4"/>
    <property type="match status" value="1"/>
</dbReference>
<dbReference type="PANTHER" id="PTHR43179:SF7">
    <property type="entry name" value="RHAMNOSYLTRANSFERASE WBBL"/>
    <property type="match status" value="1"/>
</dbReference>
<dbReference type="InterPro" id="IPR029044">
    <property type="entry name" value="Nucleotide-diphossugar_trans"/>
</dbReference>